<proteinExistence type="predicted"/>
<feature type="transmembrane region" description="Helical" evidence="2">
    <location>
        <begin position="165"/>
        <end position="182"/>
    </location>
</feature>
<sequence length="183" mass="21170">MIVIKRENDHHPNAWGIDFGEAARNREGRETRIVMEDRGQKVSLSMKVAEAWLISNESSLEYEELKCECVTNENSPFDFDRLEPNSINNNSNQLAKTTILSSPKKTKTIKEGEDRSRHSGSHHALMPRAKEQKSGGDKEVNFSECRHGHQWPYPHVRSIITRHNYTYTFMHILLLIILLVFIL</sequence>
<name>Q9FMA4_ARATH</name>
<accession>Q9FMA4</accession>
<evidence type="ECO:0000256" key="1">
    <source>
        <dbReference type="SAM" id="MobiDB-lite"/>
    </source>
</evidence>
<dbReference type="EMBL" id="AB009048">
    <property type="protein sequence ID" value="BAB08654.1"/>
    <property type="molecule type" value="Genomic_DNA"/>
</dbReference>
<feature type="region of interest" description="Disordered" evidence="1">
    <location>
        <begin position="103"/>
        <end position="139"/>
    </location>
</feature>
<evidence type="ECO:0000256" key="2">
    <source>
        <dbReference type="SAM" id="Phobius"/>
    </source>
</evidence>
<feature type="compositionally biased region" description="Basic and acidic residues" evidence="1">
    <location>
        <begin position="108"/>
        <end position="117"/>
    </location>
</feature>
<keyword evidence="2" id="KW-0812">Transmembrane</keyword>
<keyword evidence="2" id="KW-1133">Transmembrane helix</keyword>
<reference evidence="3" key="1">
    <citation type="journal article" date="1998" name="DNA Res.">
        <title>Structural analysis of Arabidopsis thaliana chromosome 5. IV. Sequence features of the regions of 1,456,315 bp covered by nineteen physically assigned P1 and TAC clones.</title>
        <authorList>
            <person name="Sato S."/>
            <person name="Kaneko T."/>
            <person name="Kotani H."/>
            <person name="Nakamura Y."/>
            <person name="Asamizu E."/>
            <person name="Miyajima N."/>
            <person name="Tabata S."/>
        </authorList>
    </citation>
    <scope>NUCLEOTIDE SEQUENCE [LARGE SCALE GENOMIC DNA]</scope>
</reference>
<organism evidence="3">
    <name type="scientific">Arabidopsis thaliana</name>
    <name type="common">Mouse-ear cress</name>
    <dbReference type="NCBI Taxonomy" id="3702"/>
    <lineage>
        <taxon>Eukaryota</taxon>
        <taxon>Viridiplantae</taxon>
        <taxon>Streptophyta</taxon>
        <taxon>Embryophyta</taxon>
        <taxon>Tracheophyta</taxon>
        <taxon>Spermatophyta</taxon>
        <taxon>Magnoliopsida</taxon>
        <taxon>eudicotyledons</taxon>
        <taxon>Gunneridae</taxon>
        <taxon>Pentapetalae</taxon>
        <taxon>rosids</taxon>
        <taxon>malvids</taxon>
        <taxon>Brassicales</taxon>
        <taxon>Brassicaceae</taxon>
        <taxon>Camelineae</taxon>
        <taxon>Arabidopsis</taxon>
    </lineage>
</organism>
<dbReference type="AlphaFoldDB" id="Q9FMA4"/>
<keyword evidence="2" id="KW-0472">Membrane</keyword>
<feature type="compositionally biased region" description="Basic and acidic residues" evidence="1">
    <location>
        <begin position="128"/>
        <end position="139"/>
    </location>
</feature>
<reference key="2">
    <citation type="journal article" date="2000" name="Nature">
        <title>Sequence and analysis of chromosome 5 of the plant Arabidopsis thaliana.</title>
        <authorList>
            <consortium name="Kazusa DNA Research Institute"/>
            <consortium name="Cold Spring Harbor and Washington University in St Louis Sequencing Consortium"/>
            <consortium name="European Union Arabidopsis Genome Sequencing Consortium"/>
            <person name="Tabata S."/>
            <person name="Kaneko T."/>
            <person name="Nakamura Y."/>
            <person name="Kotani H."/>
            <person name="Kato T."/>
            <person name="Asamizu E."/>
            <person name="Miyajima N."/>
            <person name="Sasamoto S."/>
            <person name="Kimura T."/>
            <person name="Hosouchi T."/>
            <person name="Kawashima K."/>
            <person name="Kohara M."/>
            <person name="Matsumoto M."/>
            <person name="Matsuno A."/>
            <person name="Muraki A."/>
            <person name="Nakayama S."/>
            <person name="Nakazaki N."/>
            <person name="Naruo K."/>
            <person name="Okumura S."/>
            <person name="Shinpo S."/>
            <person name="Takeuchi C."/>
            <person name="Wada T."/>
            <person name="Watanabe A."/>
            <person name="Yamada M."/>
            <person name="Yasuda M."/>
            <person name="Sato S."/>
            <person name="de la Bastide M."/>
            <person name="Huang E."/>
            <person name="Spiegel L."/>
            <person name="Gnoj L."/>
            <person name="O'Shaughnessy A."/>
            <person name="Preston R."/>
            <person name="Habermann K."/>
            <person name="Murray J."/>
            <person name="Johnson D."/>
            <person name="Rohlfing T."/>
            <person name="Nelson J."/>
            <person name="Stoneking T."/>
            <person name="Pepin K."/>
            <person name="Spieth J."/>
            <person name="Sekhon M."/>
            <person name="Armstrong J."/>
            <person name="Becker M."/>
            <person name="Belter E."/>
            <person name="Cordum H."/>
            <person name="Cordes M."/>
            <person name="Courtney L."/>
            <person name="Courtney W."/>
            <person name="Dante M."/>
            <person name="Du H."/>
            <person name="Edwards J."/>
            <person name="Fryman J."/>
            <person name="Haakensen B."/>
            <person name="Lamar E."/>
            <person name="Latreille P."/>
            <person name="Leonard S."/>
            <person name="Meyer R."/>
            <person name="Mulvaney E."/>
            <person name="Ozersky P."/>
            <person name="Riley A."/>
            <person name="Strowmatt C."/>
            <person name="Wagner-McPherson C."/>
            <person name="Wollam A."/>
            <person name="Yoakum M."/>
            <person name="Bell M."/>
            <person name="Dedhia N."/>
            <person name="Parnell L."/>
            <person name="Shah R."/>
            <person name="Rodriguez M."/>
            <person name="See L.H."/>
            <person name="Vil D."/>
            <person name="Baker J."/>
            <person name="Kirchoff K."/>
            <person name="Toth K."/>
            <person name="King L."/>
            <person name="Bahret A."/>
            <person name="Miller B."/>
            <person name="Marra M."/>
            <person name="Martienssen R."/>
            <person name="McCombie W.R."/>
            <person name="Wilson R.K."/>
            <person name="Murphy G."/>
            <person name="Bancroft I."/>
            <person name="Volckaert G."/>
            <person name="Wambutt R."/>
            <person name="Dusterhoft A."/>
            <person name="Stiekema W."/>
            <person name="Pohl T."/>
            <person name="Entian K.D."/>
            <person name="Terryn N."/>
            <person name="Hartley N."/>
            <person name="Bent E."/>
            <person name="Johnson S."/>
            <person name="Langham S.A."/>
            <person name="McCullagh B."/>
            <person name="Robben J."/>
            <person name="Grymonprez B."/>
            <person name="Zimmermann W."/>
            <person name="Ramsperger U."/>
            <person name="Wedler H."/>
            <person name="Balke K."/>
            <person name="Wedler E."/>
            <person name="Peters S."/>
            <person name="van Staveren M."/>
            <person name="Dirkse W."/>
            <person name="Mooijman P."/>
            <person name="Lankhorst R.K."/>
            <person name="Weitzenegger T."/>
            <person name="Bothe G."/>
            <person name="Rose M."/>
            <person name="Hauf J."/>
            <person name="Berneiser S."/>
            <person name="Hempel S."/>
            <person name="Feldpausch M."/>
            <person name="Lamberth S."/>
            <person name="Villarroel R."/>
            <person name="Gielen J."/>
            <person name="Ardiles W."/>
            <person name="Bents O."/>
            <person name="Lemcke K."/>
            <person name="Kolesov G."/>
            <person name="Mayer K."/>
            <person name="Rudd S."/>
            <person name="Schoof H."/>
            <person name="Schueller C."/>
            <person name="Zaccaria P."/>
            <person name="Mewes H.W."/>
            <person name="Bevan M."/>
            <person name="Fransz P."/>
        </authorList>
    </citation>
    <scope>NUCLEOTIDE SEQUENCE [LARGE SCALE GENOMIC DNA]</scope>
    <source>
        <strain>cv. Columbia</strain>
    </source>
</reference>
<protein>
    <submittedName>
        <fullName evidence="3">Uncharacterized protein</fullName>
    </submittedName>
</protein>
<evidence type="ECO:0000313" key="3">
    <source>
        <dbReference type="EMBL" id="BAB08654.1"/>
    </source>
</evidence>